<feature type="region of interest" description="Disordered" evidence="1">
    <location>
        <begin position="107"/>
        <end position="129"/>
    </location>
</feature>
<protein>
    <submittedName>
        <fullName evidence="2">Uncharacterized protein</fullName>
    </submittedName>
</protein>
<reference evidence="2" key="1">
    <citation type="submission" date="2019-08" db="EMBL/GenBank/DDBJ databases">
        <authorList>
            <person name="Kucharzyk K."/>
            <person name="Murdoch R.W."/>
            <person name="Higgins S."/>
            <person name="Loffler F."/>
        </authorList>
    </citation>
    <scope>NUCLEOTIDE SEQUENCE</scope>
</reference>
<evidence type="ECO:0000256" key="1">
    <source>
        <dbReference type="SAM" id="MobiDB-lite"/>
    </source>
</evidence>
<dbReference type="AlphaFoldDB" id="A0A645C958"/>
<name>A0A645C958_9ZZZZ</name>
<evidence type="ECO:0000313" key="2">
    <source>
        <dbReference type="EMBL" id="MPM73243.1"/>
    </source>
</evidence>
<comment type="caution">
    <text evidence="2">The sequence shown here is derived from an EMBL/GenBank/DDBJ whole genome shotgun (WGS) entry which is preliminary data.</text>
</comment>
<proteinExistence type="predicted"/>
<dbReference type="EMBL" id="VSSQ01025232">
    <property type="protein sequence ID" value="MPM73243.1"/>
    <property type="molecule type" value="Genomic_DNA"/>
</dbReference>
<sequence length="143" mass="15418">MLGIEQQPAVLPHRLHGAVRPANSLLEQVIDRLGRFGEGIGLIVLGHAPPELVQRQGQIAVLGQVVGGVSTGTGDRRLAPRRARARNDRDALDRILRRAVQPDLGEVLQGLPPGQEIRPAVADPDHPRDPAERAVRVVGEVPH</sequence>
<gene>
    <name evidence="2" type="ORF">SDC9_120219</name>
</gene>
<accession>A0A645C958</accession>
<organism evidence="2">
    <name type="scientific">bioreactor metagenome</name>
    <dbReference type="NCBI Taxonomy" id="1076179"/>
    <lineage>
        <taxon>unclassified sequences</taxon>
        <taxon>metagenomes</taxon>
        <taxon>ecological metagenomes</taxon>
    </lineage>
</organism>